<dbReference type="NCBIfam" id="TIGR01571">
    <property type="entry name" value="A_thal_Cys_rich"/>
    <property type="match status" value="1"/>
</dbReference>
<dbReference type="PANTHER" id="PTHR15907">
    <property type="entry name" value="DUF614 FAMILY PROTEIN-RELATED"/>
    <property type="match status" value="1"/>
</dbReference>
<name>A0A8B8QR57_9MYRT</name>
<proteinExistence type="predicted"/>
<accession>A0A8B8QR57</accession>
<dbReference type="RefSeq" id="XP_030548767.1">
    <property type="nucleotide sequence ID" value="XM_030692907.2"/>
</dbReference>
<gene>
    <name evidence="2" type="primary">LOC115754014</name>
</gene>
<dbReference type="Pfam" id="PF04749">
    <property type="entry name" value="PLAC8"/>
    <property type="match status" value="1"/>
</dbReference>
<dbReference type="GeneID" id="115754014"/>
<dbReference type="Proteomes" id="UP000827889">
    <property type="component" value="Chromosome 4"/>
</dbReference>
<keyword evidence="1" id="KW-1185">Reference proteome</keyword>
<protein>
    <submittedName>
        <fullName evidence="2">Protein PLANT CADMIUM RESISTANCE 8-like</fullName>
    </submittedName>
</protein>
<evidence type="ECO:0000313" key="2">
    <source>
        <dbReference type="RefSeq" id="XP_030548767.1"/>
    </source>
</evidence>
<evidence type="ECO:0000313" key="1">
    <source>
        <dbReference type="Proteomes" id="UP000827889"/>
    </source>
</evidence>
<dbReference type="InterPro" id="IPR006461">
    <property type="entry name" value="PLAC_motif_containing"/>
</dbReference>
<reference evidence="2" key="1">
    <citation type="submission" date="2025-08" db="UniProtKB">
        <authorList>
            <consortium name="RefSeq"/>
        </authorList>
    </citation>
    <scope>IDENTIFICATION</scope>
    <source>
        <tissue evidence="2">Leaf</tissue>
    </source>
</reference>
<sequence length="217" mass="23906">MECRGAHINRHAAATGLAVMFPPQKANHQVPLPLANDELVVHDNDMAPAASVAPVARSTWLGPEGPQVILVPFVGVPWRSGLFDYCQHPTNTNATITTVAPCVTFGQIAEILDNGSTSCLTGSFLYFFLFLVLCRWNLGVSYRRRLQSSFQTAEKPLGDRLSHIYCPLCSLCQEFRELKYRGLDPFQGDQGVIAGILYEQREQGAAIIPPTSQAMMR</sequence>
<dbReference type="AlphaFoldDB" id="A0A8B8QR57"/>
<organism evidence="1 2">
    <name type="scientific">Rhodamnia argentea</name>
    <dbReference type="NCBI Taxonomy" id="178133"/>
    <lineage>
        <taxon>Eukaryota</taxon>
        <taxon>Viridiplantae</taxon>
        <taxon>Streptophyta</taxon>
        <taxon>Embryophyta</taxon>
        <taxon>Tracheophyta</taxon>
        <taxon>Spermatophyta</taxon>
        <taxon>Magnoliopsida</taxon>
        <taxon>eudicotyledons</taxon>
        <taxon>Gunneridae</taxon>
        <taxon>Pentapetalae</taxon>
        <taxon>rosids</taxon>
        <taxon>malvids</taxon>
        <taxon>Myrtales</taxon>
        <taxon>Myrtaceae</taxon>
        <taxon>Myrtoideae</taxon>
        <taxon>Myrteae</taxon>
        <taxon>Australasian group</taxon>
        <taxon>Rhodamnia</taxon>
    </lineage>
</organism>
<dbReference type="KEGG" id="rarg:115754014"/>
<dbReference type="OrthoDB" id="1045822at2759"/>